<dbReference type="PANTHER" id="PTHR43765">
    <property type="entry name" value="2-DEHYDROPANTOATE 2-REDUCTASE-RELATED"/>
    <property type="match status" value="1"/>
</dbReference>
<gene>
    <name evidence="13" type="primary">panE</name>
    <name evidence="13" type="ORF">GCM10007414_19930</name>
</gene>
<dbReference type="EC" id="1.1.1.169" evidence="3 10"/>
<comment type="function">
    <text evidence="10">Catalyzes the NADPH-dependent reduction of ketopantoate into pantoic acid.</text>
</comment>
<name>A0ABQ1I1Q9_9ALTE</name>
<keyword evidence="5 10" id="KW-0566">Pantothenate biosynthesis</keyword>
<dbReference type="InterPro" id="IPR050838">
    <property type="entry name" value="Ketopantoate_reductase"/>
</dbReference>
<evidence type="ECO:0000313" key="13">
    <source>
        <dbReference type="EMBL" id="GGB06583.1"/>
    </source>
</evidence>
<dbReference type="InterPro" id="IPR013332">
    <property type="entry name" value="KPR_N"/>
</dbReference>
<sequence>MYHCAIIGAGAVGGLIAAKLSQNHNKVCFVDRRLSESSQLELELEQWQGVKLQFKLPYLNQLAPCRWLIICVKAHQVAQAIEGLSIAADCQVLLMVNGIGAEQSLLSTLKPEQLFLASNTHGALLIDKQAHQLRVKHTGLGKIDLGGYLNQVLKPQYLAYLNQAFEPVYWHNNIYPVLWQKLAINCCINPLTAIHRCRNGELLKPQYQSEITHLCAEISHTAALESIALSEQQLQQSVLQVAKLTANNFSSMQQDLAQQRRSEIDYINGYLVECAKRHGLDTPCNLALLQRIKQMEQDYA</sequence>
<dbReference type="RefSeq" id="WP_188407415.1">
    <property type="nucleotide sequence ID" value="NZ_BMDY01000010.1"/>
</dbReference>
<protein>
    <recommendedName>
        <fullName evidence="4 10">2-dehydropantoate 2-reductase</fullName>
        <ecNumber evidence="3 10">1.1.1.169</ecNumber>
    </recommendedName>
    <alternativeName>
        <fullName evidence="8 10">Ketopantoate reductase</fullName>
    </alternativeName>
</protein>
<evidence type="ECO:0000256" key="6">
    <source>
        <dbReference type="ARBA" id="ARBA00022857"/>
    </source>
</evidence>
<dbReference type="EMBL" id="BMDY01000010">
    <property type="protein sequence ID" value="GGB06583.1"/>
    <property type="molecule type" value="Genomic_DNA"/>
</dbReference>
<evidence type="ECO:0000259" key="12">
    <source>
        <dbReference type="Pfam" id="PF08546"/>
    </source>
</evidence>
<feature type="domain" description="Ketopantoate reductase N-terminal" evidence="11">
    <location>
        <begin position="5"/>
        <end position="147"/>
    </location>
</feature>
<dbReference type="InterPro" id="IPR013752">
    <property type="entry name" value="KPA_reductase"/>
</dbReference>
<evidence type="ECO:0000313" key="14">
    <source>
        <dbReference type="Proteomes" id="UP000651977"/>
    </source>
</evidence>
<accession>A0ABQ1I1Q9</accession>
<dbReference type="Pfam" id="PF02558">
    <property type="entry name" value="ApbA"/>
    <property type="match status" value="1"/>
</dbReference>
<dbReference type="Pfam" id="PF08546">
    <property type="entry name" value="ApbA_C"/>
    <property type="match status" value="1"/>
</dbReference>
<evidence type="ECO:0000256" key="2">
    <source>
        <dbReference type="ARBA" id="ARBA00007870"/>
    </source>
</evidence>
<dbReference type="SUPFAM" id="SSF51735">
    <property type="entry name" value="NAD(P)-binding Rossmann-fold domains"/>
    <property type="match status" value="1"/>
</dbReference>
<feature type="domain" description="Ketopantoate reductase C-terminal" evidence="12">
    <location>
        <begin position="173"/>
        <end position="296"/>
    </location>
</feature>
<keyword evidence="7 10" id="KW-0560">Oxidoreductase</keyword>
<dbReference type="SUPFAM" id="SSF48179">
    <property type="entry name" value="6-phosphogluconate dehydrogenase C-terminal domain-like"/>
    <property type="match status" value="1"/>
</dbReference>
<comment type="similarity">
    <text evidence="2 10">Belongs to the ketopantoate reductase family.</text>
</comment>
<keyword evidence="6 10" id="KW-0521">NADP</keyword>
<evidence type="ECO:0000256" key="5">
    <source>
        <dbReference type="ARBA" id="ARBA00022655"/>
    </source>
</evidence>
<comment type="pathway">
    <text evidence="1 10">Cofactor biosynthesis; (R)-pantothenate biosynthesis; (R)-pantoate from 3-methyl-2-oxobutanoate: step 2/2.</text>
</comment>
<evidence type="ECO:0000256" key="7">
    <source>
        <dbReference type="ARBA" id="ARBA00023002"/>
    </source>
</evidence>
<dbReference type="Proteomes" id="UP000651977">
    <property type="component" value="Unassembled WGS sequence"/>
</dbReference>
<evidence type="ECO:0000256" key="10">
    <source>
        <dbReference type="RuleBase" id="RU362068"/>
    </source>
</evidence>
<comment type="caution">
    <text evidence="13">The sequence shown here is derived from an EMBL/GenBank/DDBJ whole genome shotgun (WGS) entry which is preliminary data.</text>
</comment>
<dbReference type="InterPro" id="IPR036291">
    <property type="entry name" value="NAD(P)-bd_dom_sf"/>
</dbReference>
<evidence type="ECO:0000256" key="1">
    <source>
        <dbReference type="ARBA" id="ARBA00004994"/>
    </source>
</evidence>
<evidence type="ECO:0000256" key="8">
    <source>
        <dbReference type="ARBA" id="ARBA00032024"/>
    </source>
</evidence>
<reference evidence="14" key="1">
    <citation type="journal article" date="2019" name="Int. J. Syst. Evol. Microbiol.">
        <title>The Global Catalogue of Microorganisms (GCM) 10K type strain sequencing project: providing services to taxonomists for standard genome sequencing and annotation.</title>
        <authorList>
            <consortium name="The Broad Institute Genomics Platform"/>
            <consortium name="The Broad Institute Genome Sequencing Center for Infectious Disease"/>
            <person name="Wu L."/>
            <person name="Ma J."/>
        </authorList>
    </citation>
    <scope>NUCLEOTIDE SEQUENCE [LARGE SCALE GENOMIC DNA]</scope>
    <source>
        <strain evidence="14">CGMCC 1.10131</strain>
    </source>
</reference>
<evidence type="ECO:0000256" key="9">
    <source>
        <dbReference type="ARBA" id="ARBA00048793"/>
    </source>
</evidence>
<proteinExistence type="inferred from homology"/>
<dbReference type="InterPro" id="IPR003710">
    <property type="entry name" value="ApbA"/>
</dbReference>
<dbReference type="Gene3D" id="1.10.1040.10">
    <property type="entry name" value="N-(1-d-carboxylethyl)-l-norvaline Dehydrogenase, domain 2"/>
    <property type="match status" value="1"/>
</dbReference>
<evidence type="ECO:0000256" key="4">
    <source>
        <dbReference type="ARBA" id="ARBA00019465"/>
    </source>
</evidence>
<evidence type="ECO:0000259" key="11">
    <source>
        <dbReference type="Pfam" id="PF02558"/>
    </source>
</evidence>
<keyword evidence="14" id="KW-1185">Reference proteome</keyword>
<dbReference type="InterPro" id="IPR008927">
    <property type="entry name" value="6-PGluconate_DH-like_C_sf"/>
</dbReference>
<evidence type="ECO:0000256" key="3">
    <source>
        <dbReference type="ARBA" id="ARBA00013014"/>
    </source>
</evidence>
<dbReference type="InterPro" id="IPR013328">
    <property type="entry name" value="6PGD_dom2"/>
</dbReference>
<comment type="catalytic activity">
    <reaction evidence="9 10">
        <text>(R)-pantoate + NADP(+) = 2-dehydropantoate + NADPH + H(+)</text>
        <dbReference type="Rhea" id="RHEA:16233"/>
        <dbReference type="ChEBI" id="CHEBI:11561"/>
        <dbReference type="ChEBI" id="CHEBI:15378"/>
        <dbReference type="ChEBI" id="CHEBI:15980"/>
        <dbReference type="ChEBI" id="CHEBI:57783"/>
        <dbReference type="ChEBI" id="CHEBI:58349"/>
        <dbReference type="EC" id="1.1.1.169"/>
    </reaction>
</comment>
<dbReference type="NCBIfam" id="TIGR00745">
    <property type="entry name" value="apbA_panE"/>
    <property type="match status" value="1"/>
</dbReference>
<dbReference type="PANTHER" id="PTHR43765:SF2">
    <property type="entry name" value="2-DEHYDROPANTOATE 2-REDUCTASE"/>
    <property type="match status" value="1"/>
</dbReference>
<organism evidence="13 14">
    <name type="scientific">Agarivorans gilvus</name>
    <dbReference type="NCBI Taxonomy" id="680279"/>
    <lineage>
        <taxon>Bacteria</taxon>
        <taxon>Pseudomonadati</taxon>
        <taxon>Pseudomonadota</taxon>
        <taxon>Gammaproteobacteria</taxon>
        <taxon>Alteromonadales</taxon>
        <taxon>Alteromonadaceae</taxon>
        <taxon>Agarivorans</taxon>
    </lineage>
</organism>
<dbReference type="Gene3D" id="3.40.50.720">
    <property type="entry name" value="NAD(P)-binding Rossmann-like Domain"/>
    <property type="match status" value="1"/>
</dbReference>